<evidence type="ECO:0000313" key="3">
    <source>
        <dbReference type="EMBL" id="CBV35782.2"/>
    </source>
</evidence>
<evidence type="ECO:0000256" key="2">
    <source>
        <dbReference type="SAM" id="SignalP"/>
    </source>
</evidence>
<reference evidence="4" key="1">
    <citation type="submission" date="2003-07" db="EMBL/GenBank/DDBJ databases">
        <authorList>
            <person name="Birren B."/>
            <person name="Nusbaum C."/>
            <person name="Abebe A."/>
            <person name="Abouelleil A."/>
            <person name="Adekoya E."/>
            <person name="Ait-zahra M."/>
            <person name="Allen N."/>
            <person name="Allen T."/>
            <person name="An P."/>
            <person name="Anderson M."/>
            <person name="Anderson S."/>
            <person name="Arachchi H."/>
            <person name="Armbruster J."/>
            <person name="Bachantsang P."/>
            <person name="Baldwin J."/>
            <person name="Barry A."/>
            <person name="Bayul T."/>
            <person name="Blitshsteyn B."/>
            <person name="Bloom T."/>
            <person name="Blye J."/>
            <person name="Boguslavskiy L."/>
            <person name="Borowsky M."/>
            <person name="Boukhgalter B."/>
            <person name="Brunache A."/>
            <person name="Butler J."/>
            <person name="Calixte N."/>
            <person name="Calvo S."/>
            <person name="Camarata J."/>
            <person name="Campo K."/>
            <person name="Chang J."/>
            <person name="Cheshatsang Y."/>
            <person name="Citroen M."/>
            <person name="Collymore A."/>
            <person name="Considine T."/>
            <person name="Cook A."/>
            <person name="Cooke P."/>
            <person name="Corum B."/>
            <person name="Cuomo C."/>
            <person name="David R."/>
            <person name="Dawoe T."/>
            <person name="Degray S."/>
            <person name="Dodge S."/>
            <person name="Dooley K."/>
            <person name="Dorje P."/>
            <person name="Dorjee K."/>
            <person name="Dorris L."/>
            <person name="Duffey N."/>
            <person name="Dupes A."/>
            <person name="Elkins T."/>
            <person name="Engels R."/>
            <person name="Erickson J."/>
            <person name="Farina A."/>
            <person name="Faro S."/>
            <person name="Ferreira P."/>
            <person name="Fischer H."/>
            <person name="Fitzgerald M."/>
            <person name="Foley K."/>
            <person name="Gage D."/>
            <person name="Galagan J."/>
            <person name="Gearin G."/>
            <person name="Gnerre S."/>
            <person name="Gnirke A."/>
            <person name="Goyette A."/>
            <person name="Graham J."/>
            <person name="Grandbois E."/>
            <person name="Gyaltsen K."/>
            <person name="Hafez N."/>
            <person name="Hagopian D."/>
            <person name="Hagos B."/>
            <person name="Hall J."/>
            <person name="Hatcher B."/>
            <person name="Heller A."/>
            <person name="Higgins H."/>
            <person name="Honan T."/>
            <person name="Horn A."/>
            <person name="Houde N."/>
            <person name="Hughes L."/>
            <person name="Hulme W."/>
            <person name="Husby E."/>
            <person name="Iliev I."/>
            <person name="Jaffe D."/>
            <person name="Jones C."/>
            <person name="Kamal M."/>
            <person name="Kamat A."/>
            <person name="Kamvysselis M."/>
            <person name="Karlsson E."/>
            <person name="Kells C."/>
            <person name="Kieu A."/>
            <person name="Kisner P."/>
            <person name="Kodira C."/>
            <person name="Kulbokas E."/>
            <person name="Labutti K."/>
            <person name="Lama D."/>
            <person name="Landers T."/>
            <person name="Leger J."/>
            <person name="Levine S."/>
            <person name="Lewis D."/>
            <person name="Lewis T."/>
            <person name="Lindblad-toh K."/>
            <person name="Liu X."/>
            <person name="Lokyitsang T."/>
            <person name="Lokyitsang Y."/>
            <person name="Lucien O."/>
            <person name="Lui A."/>
            <person name="Ma L.J."/>
            <person name="Mabbitt R."/>
            <person name="Macdonald J."/>
            <person name="Maclean C."/>
            <person name="Major J."/>
            <person name="Manning J."/>
            <person name="Marabella R."/>
            <person name="Maru K."/>
            <person name="Matthews C."/>
            <person name="Mauceli E."/>
            <person name="Mccarthy M."/>
            <person name="Mcdonough S."/>
            <person name="Mcghee T."/>
            <person name="Meldrim J."/>
            <person name="Meneus L."/>
            <person name="Mesirov J."/>
            <person name="Mihalev A."/>
            <person name="Mihova T."/>
            <person name="Mikkelsen T."/>
            <person name="Mlenga V."/>
            <person name="Moru K."/>
            <person name="Mozes J."/>
            <person name="Mulrain L."/>
            <person name="Munson G."/>
            <person name="Naylor J."/>
            <person name="Newes C."/>
            <person name="Nguyen C."/>
            <person name="Nguyen N."/>
            <person name="Nguyen T."/>
            <person name="Nicol R."/>
            <person name="Nielsen C."/>
            <person name="Nizzari M."/>
            <person name="Norbu C."/>
            <person name="Norbu N."/>
            <person name="O'donnell P."/>
            <person name="Okoawo O."/>
            <person name="O'leary S."/>
            <person name="Omotosho B."/>
            <person name="O'neill K."/>
            <person name="Osman S."/>
            <person name="Parker S."/>
            <person name="Perrin D."/>
            <person name="Phunkhang P."/>
            <person name="Piqani B."/>
            <person name="Purcell S."/>
            <person name="Rachupka T."/>
            <person name="Ramasamy U."/>
            <person name="Rameau R."/>
            <person name="Ray V."/>
            <person name="Raymond C."/>
            <person name="Retta R."/>
            <person name="Richardson S."/>
            <person name="Rise C."/>
            <person name="Rodriguez J."/>
            <person name="Rogers J."/>
            <person name="Rogov P."/>
            <person name="Rutman M."/>
            <person name="Schupbach R."/>
            <person name="Seaman C."/>
            <person name="Settipalli S."/>
            <person name="Sharpe T."/>
            <person name="Sheridan J."/>
            <person name="Sherpa N."/>
            <person name="Shi J."/>
            <person name="Smirnov S."/>
            <person name="Smith C."/>
            <person name="Sougnez C."/>
            <person name="Spencer B."/>
            <person name="Stalker J."/>
            <person name="Stange-thomann N."/>
            <person name="Stavropoulos S."/>
            <person name="Stetson K."/>
            <person name="Stone C."/>
            <person name="Stone S."/>
            <person name="Stubbs M."/>
            <person name="Talamas J."/>
            <person name="Tchuinga P."/>
            <person name="Tenzing P."/>
            <person name="Tesfaye S."/>
            <person name="Theodore J."/>
            <person name="Thoulutsang Y."/>
            <person name="Topham K."/>
            <person name="Towey S."/>
            <person name="Tsamla T."/>
            <person name="Tsomo N."/>
            <person name="Vallee D."/>
            <person name="Vassiliev H."/>
            <person name="Venkataraman V."/>
            <person name="Vinson J."/>
            <person name="Vo A."/>
            <person name="Wade C."/>
            <person name="Wang S."/>
            <person name="Wangchuk T."/>
            <person name="Wangdi T."/>
            <person name="Whittaker C."/>
            <person name="Wilkinson J."/>
            <person name="Wu Y."/>
            <person name="Wyman D."/>
            <person name="Yadav S."/>
            <person name="Yang S."/>
            <person name="Yang X."/>
            <person name="Yeager S."/>
            <person name="Yee E."/>
            <person name="Young G."/>
            <person name="Zainoun J."/>
            <person name="Zembeck L."/>
            <person name="Zimmer A."/>
            <person name="Zody M."/>
            <person name="Lander E."/>
        </authorList>
    </citation>
    <scope>NUCLEOTIDE SEQUENCE</scope>
    <source>
        <strain evidence="4">521</strain>
    </source>
</reference>
<dbReference type="EMBL" id="CM003142">
    <property type="protein sequence ID" value="KIS70824.1"/>
    <property type="molecule type" value="Genomic_DNA"/>
</dbReference>
<evidence type="ECO:0000313" key="5">
    <source>
        <dbReference type="Proteomes" id="UP000000561"/>
    </source>
</evidence>
<keyword evidence="2" id="KW-0732">Signal</keyword>
<dbReference type="VEuPathDB" id="FungiDB:UMAG_11377"/>
<dbReference type="AlphaFoldDB" id="D8PJL8"/>
<dbReference type="RefSeq" id="XP_011388036.1">
    <property type="nucleotide sequence ID" value="XM_011389734.1"/>
</dbReference>
<gene>
    <name evidence="3" type="ORF">um11377.2</name>
    <name evidence="4" type="ORF">UMAG_11377</name>
</gene>
<feature type="chain" id="PRO_5003120039" evidence="2">
    <location>
        <begin position="22"/>
        <end position="448"/>
    </location>
</feature>
<reference evidence="4 5" key="2">
    <citation type="journal article" date="2006" name="Nature">
        <title>Insights from the genome of the biotrophic fungal plant pathogen Ustilago maydis.</title>
        <authorList>
            <person name="Kamper J."/>
            <person name="Kahmann R."/>
            <person name="Bolker M."/>
            <person name="Ma L.J."/>
            <person name="Brefort T."/>
            <person name="Saville B.J."/>
            <person name="Banuett F."/>
            <person name="Kronstad J.W."/>
            <person name="Gold S.E."/>
            <person name="Muller O."/>
            <person name="Perlin M.H."/>
            <person name="Wosten H.A."/>
            <person name="de Vries R."/>
            <person name="Ruiz-Herrera J."/>
            <person name="Reynaga-Pena C.G."/>
            <person name="Snetselaar K."/>
            <person name="McCann M."/>
            <person name="Perez-Martin J."/>
            <person name="Feldbrugge M."/>
            <person name="Basse C.W."/>
            <person name="Steinberg G."/>
            <person name="Ibeas J.I."/>
            <person name="Holloman W."/>
            <person name="Guzman P."/>
            <person name="Farman M."/>
            <person name="Stajich J.E."/>
            <person name="Sentandreu R."/>
            <person name="Gonzalez-Prieto J.M."/>
            <person name="Kennell J.C."/>
            <person name="Molina L."/>
            <person name="Schirawski J."/>
            <person name="Mendoza-Mendoza A."/>
            <person name="Greilinger D."/>
            <person name="Munch K."/>
            <person name="Rossel N."/>
            <person name="Scherer M."/>
            <person name="Vranes M."/>
            <person name="Ladendorf O."/>
            <person name="Vincon V."/>
            <person name="Fuchs U."/>
            <person name="Sandrock B."/>
            <person name="Meng S."/>
            <person name="Ho E.C."/>
            <person name="Cahill M.J."/>
            <person name="Boyce K.J."/>
            <person name="Klose J."/>
            <person name="Klosterman S.J."/>
            <person name="Deelstra H.J."/>
            <person name="Ortiz-Castellanos L."/>
            <person name="Li W."/>
            <person name="Sanchez-Alonso P."/>
            <person name="Schreier P.H."/>
            <person name="Hauser-Hahn I."/>
            <person name="Vaupel M."/>
            <person name="Koopmann E."/>
            <person name="Friedrich G."/>
            <person name="Voss H."/>
            <person name="Schluter T."/>
            <person name="Margolis J."/>
            <person name="Platt D."/>
            <person name="Swimmer C."/>
            <person name="Gnirke A."/>
            <person name="Chen F."/>
            <person name="Vysotskaia V."/>
            <person name="Mannhaupt G."/>
            <person name="Guldener U."/>
            <person name="Munsterkotter M."/>
            <person name="Haase D."/>
            <person name="Oesterheld M."/>
            <person name="Mewes H.W."/>
            <person name="Mauceli E.W."/>
            <person name="DeCaprio D."/>
            <person name="Wade C.M."/>
            <person name="Butler J."/>
            <person name="Young S."/>
            <person name="Jaffe D.B."/>
            <person name="Calvo S."/>
            <person name="Nusbaum C."/>
            <person name="Galagan J."/>
            <person name="Birren B.W."/>
        </authorList>
    </citation>
    <scope>NUCLEOTIDE SEQUENCE [LARGE SCALE GENOMIC DNA]</scope>
    <source>
        <strain evidence="4">521</strain>
        <strain evidence="5">521 / FGSC 9021</strain>
    </source>
</reference>
<protein>
    <submittedName>
        <fullName evidence="3">Effector family protein Eff1-2</fullName>
    </submittedName>
</protein>
<organism evidence="3">
    <name type="scientific">Mycosarcoma maydis</name>
    <name type="common">Corn smut fungus</name>
    <name type="synonym">Ustilago maydis</name>
    <dbReference type="NCBI Taxonomy" id="5270"/>
    <lineage>
        <taxon>Eukaryota</taxon>
        <taxon>Fungi</taxon>
        <taxon>Dikarya</taxon>
        <taxon>Basidiomycota</taxon>
        <taxon>Ustilaginomycotina</taxon>
        <taxon>Ustilaginomycetes</taxon>
        <taxon>Ustilaginales</taxon>
        <taxon>Ustilaginaceae</taxon>
        <taxon>Mycosarcoma</taxon>
    </lineage>
</organism>
<dbReference type="OrthoDB" id="2558149at2759"/>
<feature type="compositionally biased region" description="Basic and acidic residues" evidence="1">
    <location>
        <begin position="239"/>
        <end position="264"/>
    </location>
</feature>
<dbReference type="GeneID" id="23567269"/>
<name>D8PJL8_MYCMD</name>
<feature type="region of interest" description="Disordered" evidence="1">
    <location>
        <begin position="222"/>
        <end position="287"/>
    </location>
</feature>
<keyword evidence="5" id="KW-1185">Reference proteome</keyword>
<dbReference type="Proteomes" id="UP000000561">
    <property type="component" value="Chromosome 3"/>
</dbReference>
<evidence type="ECO:0000256" key="1">
    <source>
        <dbReference type="SAM" id="MobiDB-lite"/>
    </source>
</evidence>
<accession>A0A0D1E3Z8</accession>
<evidence type="ECO:0000313" key="4">
    <source>
        <dbReference type="EMBL" id="KIS70824.1"/>
    </source>
</evidence>
<feature type="signal peptide" evidence="2">
    <location>
        <begin position="1"/>
        <end position="21"/>
    </location>
</feature>
<accession>D8PJL8</accession>
<dbReference type="KEGG" id="uma:UMAG_11377"/>
<proteinExistence type="predicted"/>
<reference evidence="5" key="4">
    <citation type="submission" date="2014-09" db="EMBL/GenBank/DDBJ databases">
        <authorList>
            <person name="Gueldener U."/>
            <person name="Muensterkoetter M."/>
            <person name="Walter M.C."/>
            <person name="Mannhaupt G."/>
            <person name="Kahmann R."/>
        </authorList>
    </citation>
    <scope>GENOME REANNOTATION</scope>
    <source>
        <strain evidence="5">521 / FGSC 9021</strain>
    </source>
</reference>
<dbReference type="EMBL" id="FQ311947">
    <property type="protein sequence ID" value="CBV35782.2"/>
    <property type="molecule type" value="Genomic_DNA"/>
</dbReference>
<dbReference type="eggNOG" id="ENOG502RDRU">
    <property type="taxonomic scope" value="Eukaryota"/>
</dbReference>
<sequence>MFSCSRLRVFVFLLTVFATAAWPYPFGDKPDGADDARRGKESLISGSPFAHPSLQQYEFDPDFLRLLLSNIEAEATSHHHHVLQNVIQYHGWQPFHADDQVSAWWHHANQPTIPSQPDKHVFRSFQPDQRDQGQAGSSRVKESVPETQSLLSNLEPAPKRQRTMQRVAEAFRHFNTNGRLEDVQALKSIIQRPQIDVAAASQAQAPTKSFQAAFSSPIQDDLGRTFHRGPPTTNDVDTSADRPETHTTAERSHKSPHSMGEHYSRGNTPRPPEMDELRNLPVSTPPLQRSRDLRHFYQRIDDPTIRELINSQIFAGKLVWIDKKTVPPKKVAGTNKLALHPSRILPLKNLPEIHLPDGHGTIRDVRVTLHGGRLKHRVPWPEGHPLIGQNFYAFWGIPEVEDHQNLGHIHDYGIAYLPPQHRAEVNSNLRALRKEIADKAREATRLHA</sequence>
<reference evidence="4" key="5">
    <citation type="submission" date="2014-09" db="EMBL/GenBank/DDBJ databases">
        <authorList>
            <person name="Guldener U."/>
            <person name="Munsterkotter M."/>
            <person name="Walter M.C."/>
            <person name="Mannhaupt G."/>
            <person name="Kahmann R."/>
        </authorList>
    </citation>
    <scope>NUCLEOTIDE SEQUENCE</scope>
    <source>
        <strain evidence="4">521</strain>
    </source>
</reference>
<feature type="region of interest" description="Disordered" evidence="1">
    <location>
        <begin position="128"/>
        <end position="164"/>
    </location>
</feature>
<reference evidence="3" key="3">
    <citation type="journal article" date="2010" name="New Phytol.">
        <title>The use of FLP-mediated recombination for the functional analysis of an effector gene family in the biotrophic smut fungus Ustilago maydis.</title>
        <authorList>
            <person name="Khrunyk Y."/>
            <person name="Muench K."/>
            <person name="Schipper K."/>
            <person name="Lupas A.N."/>
            <person name="Kahmann R."/>
        </authorList>
    </citation>
    <scope>NUCLEOTIDE SEQUENCE</scope>
    <source>
        <strain evidence="3">521</strain>
    </source>
</reference>